<accession>A0A1F5EJ83</accession>
<dbReference type="InterPro" id="IPR052194">
    <property type="entry name" value="MESH1"/>
</dbReference>
<dbReference type="Proteomes" id="UP000179003">
    <property type="component" value="Unassembled WGS sequence"/>
</dbReference>
<evidence type="ECO:0000259" key="1">
    <source>
        <dbReference type="SMART" id="SM00471"/>
    </source>
</evidence>
<organism evidence="2 3">
    <name type="scientific">Candidatus Campbellbacteria bacterium RIFOXYC2_FULL_35_25</name>
    <dbReference type="NCBI Taxonomy" id="1797582"/>
    <lineage>
        <taxon>Bacteria</taxon>
        <taxon>Candidatus Campbelliibacteriota</taxon>
    </lineage>
</organism>
<comment type="caution">
    <text evidence="2">The sequence shown here is derived from an EMBL/GenBank/DDBJ whole genome shotgun (WGS) entry which is preliminary data.</text>
</comment>
<dbReference type="Pfam" id="PF13328">
    <property type="entry name" value="HD_4"/>
    <property type="match status" value="1"/>
</dbReference>
<dbReference type="PANTHER" id="PTHR46246">
    <property type="entry name" value="GUANOSINE-3',5'-BIS(DIPHOSPHATE) 3'-PYROPHOSPHOHYDROLASE MESH1"/>
    <property type="match status" value="1"/>
</dbReference>
<dbReference type="InterPro" id="IPR003607">
    <property type="entry name" value="HD/PDEase_dom"/>
</dbReference>
<dbReference type="STRING" id="1797582.A2442_00645"/>
<sequence>MELSLIEKATRIAVNVHKEQVRKSDNSPYIVHPFIVALELVKYNFSDFVVAAALCHDVLEDSDFSEHELVKELGNETIEIIKVVSEDKSLEWEERKEAYIHSIRISSENVKAVSISDKIHNAKSLLNAYSLQGKKTWDNFNRGRDKTLWFQNEMLKVFKETWKHPLVDEYEKLVGQMNNLD</sequence>
<dbReference type="PANTHER" id="PTHR46246:SF1">
    <property type="entry name" value="GUANOSINE-3',5'-BIS(DIPHOSPHATE) 3'-PYROPHOSPHOHYDROLASE MESH1"/>
    <property type="match status" value="1"/>
</dbReference>
<reference evidence="2 3" key="1">
    <citation type="journal article" date="2016" name="Nat. Commun.">
        <title>Thousands of microbial genomes shed light on interconnected biogeochemical processes in an aquifer system.</title>
        <authorList>
            <person name="Anantharaman K."/>
            <person name="Brown C.T."/>
            <person name="Hug L.A."/>
            <person name="Sharon I."/>
            <person name="Castelle C.J."/>
            <person name="Probst A.J."/>
            <person name="Thomas B.C."/>
            <person name="Singh A."/>
            <person name="Wilkins M.J."/>
            <person name="Karaoz U."/>
            <person name="Brodie E.L."/>
            <person name="Williams K.H."/>
            <person name="Hubbard S.S."/>
            <person name="Banfield J.F."/>
        </authorList>
    </citation>
    <scope>NUCLEOTIDE SEQUENCE [LARGE SCALE GENOMIC DNA]</scope>
</reference>
<dbReference type="SUPFAM" id="SSF109604">
    <property type="entry name" value="HD-domain/PDEase-like"/>
    <property type="match status" value="1"/>
</dbReference>
<name>A0A1F5EJ83_9BACT</name>
<dbReference type="EMBL" id="MFAE01000006">
    <property type="protein sequence ID" value="OGD67266.1"/>
    <property type="molecule type" value="Genomic_DNA"/>
</dbReference>
<gene>
    <name evidence="2" type="ORF">A2442_00645</name>
</gene>
<feature type="domain" description="HD/PDEase" evidence="1">
    <location>
        <begin position="25"/>
        <end position="131"/>
    </location>
</feature>
<evidence type="ECO:0000313" key="3">
    <source>
        <dbReference type="Proteomes" id="UP000179003"/>
    </source>
</evidence>
<dbReference type="GO" id="GO:0008893">
    <property type="term" value="F:guanosine-3',5'-bis(diphosphate) 3'-diphosphatase activity"/>
    <property type="evidence" value="ECO:0007669"/>
    <property type="project" value="TreeGrafter"/>
</dbReference>
<dbReference type="AlphaFoldDB" id="A0A1F5EJ83"/>
<dbReference type="SMART" id="SM00471">
    <property type="entry name" value="HDc"/>
    <property type="match status" value="1"/>
</dbReference>
<protein>
    <recommendedName>
        <fullName evidence="1">HD/PDEase domain-containing protein</fullName>
    </recommendedName>
</protein>
<evidence type="ECO:0000313" key="2">
    <source>
        <dbReference type="EMBL" id="OGD67266.1"/>
    </source>
</evidence>
<proteinExistence type="predicted"/>
<dbReference type="Gene3D" id="1.10.3210.10">
    <property type="entry name" value="Hypothetical protein af1432"/>
    <property type="match status" value="1"/>
</dbReference>